<dbReference type="EMBL" id="LAZR01002254">
    <property type="protein sequence ID" value="KKN32420.1"/>
    <property type="molecule type" value="Genomic_DNA"/>
</dbReference>
<dbReference type="AlphaFoldDB" id="A0A0F9PKS7"/>
<accession>A0A0F9PKS7</accession>
<protein>
    <submittedName>
        <fullName evidence="1">Uncharacterized protein</fullName>
    </submittedName>
</protein>
<sequence length="70" mass="8470">MKGWGRYNRTTPACDHLISLREFLVRNRMSVYSEHGEEPDGWINWINIHCKQCHRVYEEVLQAPWYGEVY</sequence>
<reference evidence="1" key="1">
    <citation type="journal article" date="2015" name="Nature">
        <title>Complex archaea that bridge the gap between prokaryotes and eukaryotes.</title>
        <authorList>
            <person name="Spang A."/>
            <person name="Saw J.H."/>
            <person name="Jorgensen S.L."/>
            <person name="Zaremba-Niedzwiedzka K."/>
            <person name="Martijn J."/>
            <person name="Lind A.E."/>
            <person name="van Eijk R."/>
            <person name="Schleper C."/>
            <person name="Guy L."/>
            <person name="Ettema T.J."/>
        </authorList>
    </citation>
    <scope>NUCLEOTIDE SEQUENCE</scope>
</reference>
<comment type="caution">
    <text evidence="1">The sequence shown here is derived from an EMBL/GenBank/DDBJ whole genome shotgun (WGS) entry which is preliminary data.</text>
</comment>
<proteinExistence type="predicted"/>
<evidence type="ECO:0000313" key="1">
    <source>
        <dbReference type="EMBL" id="KKN32420.1"/>
    </source>
</evidence>
<name>A0A0F9PKS7_9ZZZZ</name>
<organism evidence="1">
    <name type="scientific">marine sediment metagenome</name>
    <dbReference type="NCBI Taxonomy" id="412755"/>
    <lineage>
        <taxon>unclassified sequences</taxon>
        <taxon>metagenomes</taxon>
        <taxon>ecological metagenomes</taxon>
    </lineage>
</organism>
<gene>
    <name evidence="1" type="ORF">LCGC14_0814080</name>
</gene>